<feature type="transmembrane region" description="Helical" evidence="6">
    <location>
        <begin position="198"/>
        <end position="218"/>
    </location>
</feature>
<evidence type="ECO:0000256" key="3">
    <source>
        <dbReference type="ARBA" id="ARBA00022692"/>
    </source>
</evidence>
<feature type="transmembrane region" description="Helical" evidence="6">
    <location>
        <begin position="114"/>
        <end position="132"/>
    </location>
</feature>
<evidence type="ECO:0000256" key="4">
    <source>
        <dbReference type="ARBA" id="ARBA00022989"/>
    </source>
</evidence>
<comment type="similarity">
    <text evidence="2">Belongs to the TMEM86 family.</text>
</comment>
<feature type="transmembrane region" description="Helical" evidence="6">
    <location>
        <begin position="61"/>
        <end position="78"/>
    </location>
</feature>
<dbReference type="AlphaFoldDB" id="A0A9E6ZWD8"/>
<dbReference type="GO" id="GO:0016020">
    <property type="term" value="C:membrane"/>
    <property type="evidence" value="ECO:0007669"/>
    <property type="project" value="UniProtKB-SubCell"/>
</dbReference>
<dbReference type="PANTHER" id="PTHR31885:SF6">
    <property type="entry name" value="GH04784P"/>
    <property type="match status" value="1"/>
</dbReference>
<evidence type="ECO:0000313" key="8">
    <source>
        <dbReference type="Proteomes" id="UP000831290"/>
    </source>
</evidence>
<feature type="transmembrane region" description="Helical" evidence="6">
    <location>
        <begin position="84"/>
        <end position="102"/>
    </location>
</feature>
<dbReference type="Pfam" id="PF07947">
    <property type="entry name" value="YhhN"/>
    <property type="match status" value="1"/>
</dbReference>
<proteinExistence type="inferred from homology"/>
<evidence type="ECO:0000256" key="5">
    <source>
        <dbReference type="ARBA" id="ARBA00023136"/>
    </source>
</evidence>
<accession>A0A9E6ZWD8</accession>
<dbReference type="EMBL" id="CP094358">
    <property type="protein sequence ID" value="UOB18031.1"/>
    <property type="molecule type" value="Genomic_DNA"/>
</dbReference>
<evidence type="ECO:0000256" key="2">
    <source>
        <dbReference type="ARBA" id="ARBA00007375"/>
    </source>
</evidence>
<evidence type="ECO:0000256" key="1">
    <source>
        <dbReference type="ARBA" id="ARBA00004141"/>
    </source>
</evidence>
<dbReference type="InterPro" id="IPR012506">
    <property type="entry name" value="TMEM86B-like"/>
</dbReference>
<keyword evidence="8" id="KW-1185">Reference proteome</keyword>
<gene>
    <name evidence="7" type="ORF">MQE35_01725</name>
</gene>
<comment type="subcellular location">
    <subcellularLocation>
        <location evidence="1">Membrane</location>
        <topology evidence="1">Multi-pass membrane protein</topology>
    </subcellularLocation>
</comment>
<evidence type="ECO:0000313" key="7">
    <source>
        <dbReference type="EMBL" id="UOB18031.1"/>
    </source>
</evidence>
<keyword evidence="3 6" id="KW-0812">Transmembrane</keyword>
<dbReference type="KEGG" id="fbm:MQE35_01725"/>
<dbReference type="PANTHER" id="PTHR31885">
    <property type="entry name" value="GH04784P"/>
    <property type="match status" value="1"/>
</dbReference>
<organism evidence="7 8">
    <name type="scientific">Abyssalbus ytuae</name>
    <dbReference type="NCBI Taxonomy" id="2926907"/>
    <lineage>
        <taxon>Bacteria</taxon>
        <taxon>Pseudomonadati</taxon>
        <taxon>Bacteroidota</taxon>
        <taxon>Flavobacteriia</taxon>
        <taxon>Flavobacteriales</taxon>
        <taxon>Flavobacteriaceae</taxon>
        <taxon>Abyssalbus</taxon>
    </lineage>
</organism>
<feature type="transmembrane region" description="Helical" evidence="6">
    <location>
        <begin position="138"/>
        <end position="158"/>
    </location>
</feature>
<keyword evidence="5 6" id="KW-0472">Membrane</keyword>
<protein>
    <submittedName>
        <fullName evidence="7">Lysoplasmalogenase</fullName>
    </submittedName>
</protein>
<dbReference type="GO" id="GO:0016787">
    <property type="term" value="F:hydrolase activity"/>
    <property type="evidence" value="ECO:0007669"/>
    <property type="project" value="TreeGrafter"/>
</dbReference>
<sequence length="231" mass="27393">MKYWKVFSVLFFFNLCIDILLSNIEHLYYYRYITKPLITISLLLVFYFNSKLKPKKERLSVIIALVFLLIGDIYIIGYHHIFQLWIAMIFFLAANILYAAVFYRSAHFNIDRSIPFIATATITSLTLLYFIYDRLNSFFIPATLYMMVILNMSQAAYLRNKVVNDQSYYAIFLGSLFFLASQSAVAIVKFYSNFPFQQIIIMSCYGLSQYLIIYGLLIEKKKFRRFQKRFN</sequence>
<reference evidence="7" key="1">
    <citation type="submission" date="2022-03" db="EMBL/GenBank/DDBJ databases">
        <title>Description of Abyssus ytuae gen. nov., sp. nov., a novel member of the family Flavobacteriaceae isolated from the sediment of Mariana Trench.</title>
        <authorList>
            <person name="Zhang J."/>
            <person name="Xu X."/>
        </authorList>
    </citation>
    <scope>NUCLEOTIDE SEQUENCE</scope>
    <source>
        <strain evidence="7">MT3330</strain>
    </source>
</reference>
<name>A0A9E6ZWD8_9FLAO</name>
<feature type="transmembrane region" description="Helical" evidence="6">
    <location>
        <begin position="170"/>
        <end position="192"/>
    </location>
</feature>
<dbReference type="Proteomes" id="UP000831290">
    <property type="component" value="Chromosome"/>
</dbReference>
<keyword evidence="4 6" id="KW-1133">Transmembrane helix</keyword>
<feature type="transmembrane region" description="Helical" evidence="6">
    <location>
        <begin position="32"/>
        <end position="49"/>
    </location>
</feature>
<evidence type="ECO:0000256" key="6">
    <source>
        <dbReference type="SAM" id="Phobius"/>
    </source>
</evidence>
<dbReference type="RefSeq" id="WP_255843939.1">
    <property type="nucleotide sequence ID" value="NZ_CP094358.1"/>
</dbReference>